<evidence type="ECO:0000313" key="4">
    <source>
        <dbReference type="EMBL" id="QQB46624.1"/>
    </source>
</evidence>
<dbReference type="NCBIfam" id="TIGR00103">
    <property type="entry name" value="DNA_YbaB_EbfC"/>
    <property type="match status" value="1"/>
</dbReference>
<keyword evidence="1 2" id="KW-0238">DNA-binding</keyword>
<dbReference type="Proteomes" id="UP000596145">
    <property type="component" value="Chromosome"/>
</dbReference>
<gene>
    <name evidence="4" type="ORF">I6I10_01330</name>
    <name evidence="5" type="ORF">I6J21_01705</name>
</gene>
<dbReference type="PANTHER" id="PTHR33449">
    <property type="entry name" value="NUCLEOID-ASSOCIATED PROTEIN YBAB"/>
    <property type="match status" value="1"/>
</dbReference>
<evidence type="ECO:0000313" key="5">
    <source>
        <dbReference type="EMBL" id="QRP70907.1"/>
    </source>
</evidence>
<dbReference type="GO" id="GO:0043590">
    <property type="term" value="C:bacterial nucleoid"/>
    <property type="evidence" value="ECO:0007669"/>
    <property type="project" value="UniProtKB-UniRule"/>
</dbReference>
<dbReference type="PANTHER" id="PTHR33449:SF1">
    <property type="entry name" value="NUCLEOID-ASSOCIATED PROTEIN YBAB"/>
    <property type="match status" value="1"/>
</dbReference>
<comment type="subunit">
    <text evidence="2">Homodimer.</text>
</comment>
<evidence type="ECO:0000256" key="1">
    <source>
        <dbReference type="ARBA" id="ARBA00023125"/>
    </source>
</evidence>
<evidence type="ECO:0000256" key="3">
    <source>
        <dbReference type="SAM" id="Coils"/>
    </source>
</evidence>
<dbReference type="AlphaFoldDB" id="A0A7T4EFU8"/>
<dbReference type="GeneID" id="92759050"/>
<dbReference type="OrthoDB" id="9809370at2"/>
<dbReference type="Gene3D" id="3.30.1310.10">
    <property type="entry name" value="Nucleoid-associated protein YbaB-like domain"/>
    <property type="match status" value="1"/>
</dbReference>
<dbReference type="InterPro" id="IPR004401">
    <property type="entry name" value="YbaB/EbfC"/>
</dbReference>
<dbReference type="EMBL" id="CP069534">
    <property type="protein sequence ID" value="QRP70907.1"/>
    <property type="molecule type" value="Genomic_DNA"/>
</dbReference>
<dbReference type="InterPro" id="IPR036894">
    <property type="entry name" value="YbaB-like_sf"/>
</dbReference>
<dbReference type="GO" id="GO:0003677">
    <property type="term" value="F:DNA binding"/>
    <property type="evidence" value="ECO:0007669"/>
    <property type="project" value="UniProtKB-UniRule"/>
</dbReference>
<dbReference type="Proteomes" id="UP000617681">
    <property type="component" value="Chromosome"/>
</dbReference>
<accession>A0A7T4EFU8</accession>
<name>A0A7T4EFU8_9CORY</name>
<keyword evidence="3" id="KW-0175">Coiled coil</keyword>
<evidence type="ECO:0000313" key="6">
    <source>
        <dbReference type="Proteomes" id="UP000596145"/>
    </source>
</evidence>
<keyword evidence="2" id="KW-0963">Cytoplasm</keyword>
<comment type="function">
    <text evidence="2">Binds to DNA and alters its conformation. May be involved in regulation of gene expression, nucleoid organization and DNA protection.</text>
</comment>
<evidence type="ECO:0000256" key="2">
    <source>
        <dbReference type="HAMAP-Rule" id="MF_00274"/>
    </source>
</evidence>
<dbReference type="HAMAP" id="MF_00274">
    <property type="entry name" value="DNA_YbaB_EbfC"/>
    <property type="match status" value="1"/>
</dbReference>
<dbReference type="PIRSF" id="PIRSF004555">
    <property type="entry name" value="UCP004555"/>
    <property type="match status" value="1"/>
</dbReference>
<dbReference type="SUPFAM" id="SSF82607">
    <property type="entry name" value="YbaB-like"/>
    <property type="match status" value="1"/>
</dbReference>
<comment type="subcellular location">
    <subcellularLocation>
        <location evidence="2">Cytoplasm</location>
        <location evidence="2">Nucleoid</location>
    </subcellularLocation>
</comment>
<sequence>MTQPDMNQIIQQAQQMQAKLQQAQEEIVKSSVVGEAGGGLVTVTMRGSGQISDLTMDERVVDPEDIDGLKDLIIGAFADAHRKVQAMAQEKMGPLTQGLNGGDLGGMLG</sequence>
<proteinExistence type="inferred from homology"/>
<dbReference type="GO" id="GO:0005829">
    <property type="term" value="C:cytosol"/>
    <property type="evidence" value="ECO:0007669"/>
    <property type="project" value="TreeGrafter"/>
</dbReference>
<reference evidence="4 6" key="1">
    <citation type="submission" date="2020-12" db="EMBL/GenBank/DDBJ databases">
        <title>FDA dAtabase for Regulatory Grade micrObial Sequences (FDA-ARGOS): Supporting development and validation of Infectious Disease Dx tests.</title>
        <authorList>
            <person name="Sproer C."/>
            <person name="Gronow S."/>
            <person name="Severitt S."/>
            <person name="Schroder I."/>
            <person name="Tallon L."/>
            <person name="Sadzewicz L."/>
            <person name="Zhao X."/>
            <person name="Boylan J."/>
            <person name="Ott S."/>
            <person name="Bowen H."/>
            <person name="Vavikolanu K."/>
            <person name="Mehta A."/>
            <person name="Aluvathingal J."/>
            <person name="Nadendla S."/>
            <person name="Lowell S."/>
            <person name="Myers T."/>
            <person name="Yan Y."/>
            <person name="Sichtig H."/>
        </authorList>
    </citation>
    <scope>NUCLEOTIDE SEQUENCE [LARGE SCALE GENOMIC DNA]</scope>
    <source>
        <strain evidence="4 6">FDAARGOS_1053</strain>
        <strain evidence="5">FDAARGOS_1191</strain>
    </source>
</reference>
<dbReference type="EMBL" id="CP066007">
    <property type="protein sequence ID" value="QQB46624.1"/>
    <property type="molecule type" value="Genomic_DNA"/>
</dbReference>
<organism evidence="4 6">
    <name type="scientific">Corynebacterium glucuronolyticum</name>
    <dbReference type="NCBI Taxonomy" id="39791"/>
    <lineage>
        <taxon>Bacteria</taxon>
        <taxon>Bacillati</taxon>
        <taxon>Actinomycetota</taxon>
        <taxon>Actinomycetes</taxon>
        <taxon>Mycobacteriales</taxon>
        <taxon>Corynebacteriaceae</taxon>
        <taxon>Corynebacterium</taxon>
    </lineage>
</organism>
<dbReference type="RefSeq" id="WP_005390907.1">
    <property type="nucleotide sequence ID" value="NZ_CP066007.1"/>
</dbReference>
<comment type="similarity">
    <text evidence="2">Belongs to the YbaB/EbfC family.</text>
</comment>
<dbReference type="Pfam" id="PF02575">
    <property type="entry name" value="YbaB_DNA_bd"/>
    <property type="match status" value="1"/>
</dbReference>
<feature type="coiled-coil region" evidence="3">
    <location>
        <begin position="6"/>
        <end position="33"/>
    </location>
</feature>
<protein>
    <recommendedName>
        <fullName evidence="2">Nucleoid-associated protein I6I10_01330</fullName>
    </recommendedName>
</protein>